<keyword evidence="1" id="KW-0812">Transmembrane</keyword>
<name>A0A7L5AGN5_9MICO</name>
<dbReference type="Pfam" id="PF00092">
    <property type="entry name" value="VWA"/>
    <property type="match status" value="1"/>
</dbReference>
<dbReference type="SMART" id="SM00327">
    <property type="entry name" value="VWA"/>
    <property type="match status" value="1"/>
</dbReference>
<dbReference type="Proteomes" id="UP000464507">
    <property type="component" value="Chromosome"/>
</dbReference>
<dbReference type="Gene3D" id="3.40.50.410">
    <property type="entry name" value="von Willebrand factor, type A domain"/>
    <property type="match status" value="1"/>
</dbReference>
<dbReference type="InterPro" id="IPR036465">
    <property type="entry name" value="vWFA_dom_sf"/>
</dbReference>
<accession>A0A7L5AGN5</accession>
<feature type="transmembrane region" description="Helical" evidence="1">
    <location>
        <begin position="306"/>
        <end position="324"/>
    </location>
</feature>
<dbReference type="SUPFAM" id="SSF53300">
    <property type="entry name" value="vWA-like"/>
    <property type="match status" value="1"/>
</dbReference>
<feature type="domain" description="VWFA" evidence="2">
    <location>
        <begin position="98"/>
        <end position="285"/>
    </location>
</feature>
<organism evidence="3 4">
    <name type="scientific">Marisediminicola antarctica</name>
    <dbReference type="NCBI Taxonomy" id="674079"/>
    <lineage>
        <taxon>Bacteria</taxon>
        <taxon>Bacillati</taxon>
        <taxon>Actinomycetota</taxon>
        <taxon>Actinomycetes</taxon>
        <taxon>Micrococcales</taxon>
        <taxon>Microbacteriaceae</taxon>
        <taxon>Marisediminicola</taxon>
    </lineage>
</organism>
<dbReference type="InterPro" id="IPR002035">
    <property type="entry name" value="VWF_A"/>
</dbReference>
<dbReference type="PROSITE" id="PS50234">
    <property type="entry name" value="VWFA"/>
    <property type="match status" value="1"/>
</dbReference>
<evidence type="ECO:0000313" key="4">
    <source>
        <dbReference type="Proteomes" id="UP000464507"/>
    </source>
</evidence>
<proteinExistence type="predicted"/>
<evidence type="ECO:0000256" key="1">
    <source>
        <dbReference type="SAM" id="Phobius"/>
    </source>
</evidence>
<evidence type="ECO:0000313" key="3">
    <source>
        <dbReference type="EMBL" id="QHO69698.1"/>
    </source>
</evidence>
<dbReference type="OrthoDB" id="4623238at2"/>
<dbReference type="KEGG" id="mant:BHD05_08640"/>
<gene>
    <name evidence="3" type="ORF">BHD05_08640</name>
</gene>
<keyword evidence="4" id="KW-1185">Reference proteome</keyword>
<feature type="transmembrane region" description="Helical" evidence="1">
    <location>
        <begin position="6"/>
        <end position="27"/>
    </location>
</feature>
<evidence type="ECO:0000259" key="2">
    <source>
        <dbReference type="PROSITE" id="PS50234"/>
    </source>
</evidence>
<dbReference type="RefSeq" id="WP_161886078.1">
    <property type="nucleotide sequence ID" value="NZ_CP017146.1"/>
</dbReference>
<keyword evidence="1" id="KW-0472">Membrane</keyword>
<feature type="transmembrane region" description="Helical" evidence="1">
    <location>
        <begin position="61"/>
        <end position="81"/>
    </location>
</feature>
<reference evidence="3 4" key="1">
    <citation type="submission" date="2016-09" db="EMBL/GenBank/DDBJ databases">
        <title>Complete genome sequence of microbes from the polar regions.</title>
        <authorList>
            <person name="Liao L."/>
            <person name="Chen B."/>
        </authorList>
    </citation>
    <scope>NUCLEOTIDE SEQUENCE [LARGE SCALE GENOMIC DNA]</scope>
    <source>
        <strain evidence="3 4">ZS314</strain>
    </source>
</reference>
<keyword evidence="1" id="KW-1133">Transmembrane helix</keyword>
<dbReference type="EMBL" id="CP017146">
    <property type="protein sequence ID" value="QHO69698.1"/>
    <property type="molecule type" value="Genomic_DNA"/>
</dbReference>
<dbReference type="AlphaFoldDB" id="A0A7L5AGN5"/>
<protein>
    <recommendedName>
        <fullName evidence="2">VWFA domain-containing protein</fullName>
    </recommendedName>
</protein>
<sequence length="328" mass="35582">MELIYWWMPLLWALLTAVVAGVAVLVYRRGRRRAVEGRAIAHSDRLTALPGYRTALARYRALLLAFAGLAALVLVAGVILASRPVATSIVYPQLSNRDIVLCLDVSGSMVEYDTELVEVFGQLVDEFEGERVSLVVFNASAVTYFPLTSDYGYIREQFATITEQFVNEDIAYFDGTFFGDGSSLIGDGLAACSLRFDTPEEDRSRSIILATDNLTVGESIFSLPEAGELASEAGIRVYGINPGDSSAREYLARFAAEFQGVVEGTGGSYFGIADPRAIDSIVERIDAEQATISRGAPQLVTADQPVIPVVFAFLGLAGLIALAWRLQR</sequence>